<gene>
    <name evidence="1" type="ORF">KSF_109990</name>
</gene>
<dbReference type="AlphaFoldDB" id="A0A8J3J3M2"/>
<evidence type="ECO:0000313" key="2">
    <source>
        <dbReference type="Proteomes" id="UP000597444"/>
    </source>
</evidence>
<protein>
    <submittedName>
        <fullName evidence="1">Uncharacterized protein</fullName>
    </submittedName>
</protein>
<proteinExistence type="predicted"/>
<keyword evidence="2" id="KW-1185">Reference proteome</keyword>
<dbReference type="Proteomes" id="UP000597444">
    <property type="component" value="Unassembled WGS sequence"/>
</dbReference>
<organism evidence="1 2">
    <name type="scientific">Reticulibacter mediterranei</name>
    <dbReference type="NCBI Taxonomy" id="2778369"/>
    <lineage>
        <taxon>Bacteria</taxon>
        <taxon>Bacillati</taxon>
        <taxon>Chloroflexota</taxon>
        <taxon>Ktedonobacteria</taxon>
        <taxon>Ktedonobacterales</taxon>
        <taxon>Reticulibacteraceae</taxon>
        <taxon>Reticulibacter</taxon>
    </lineage>
</organism>
<reference evidence="1" key="1">
    <citation type="submission" date="2020-10" db="EMBL/GenBank/DDBJ databases">
        <title>Taxonomic study of unclassified bacteria belonging to the class Ktedonobacteria.</title>
        <authorList>
            <person name="Yabe S."/>
            <person name="Wang C.M."/>
            <person name="Zheng Y."/>
            <person name="Sakai Y."/>
            <person name="Cavaletti L."/>
            <person name="Monciardini P."/>
            <person name="Donadio S."/>
        </authorList>
    </citation>
    <scope>NUCLEOTIDE SEQUENCE</scope>
    <source>
        <strain evidence="1">ID150040</strain>
    </source>
</reference>
<name>A0A8J3J3M2_9CHLR</name>
<accession>A0A8J3J3M2</accession>
<sequence length="68" mass="7526">MGEGALQAPLSRKLSVNLSAHHGQERVLGWKMVLVCPSGGLLFLAFPSRDELYWMDEYVWGGPLLLAL</sequence>
<evidence type="ECO:0000313" key="1">
    <source>
        <dbReference type="EMBL" id="GHP00952.1"/>
    </source>
</evidence>
<dbReference type="EMBL" id="BNJK01000003">
    <property type="protein sequence ID" value="GHP00952.1"/>
    <property type="molecule type" value="Genomic_DNA"/>
</dbReference>
<comment type="caution">
    <text evidence="1">The sequence shown here is derived from an EMBL/GenBank/DDBJ whole genome shotgun (WGS) entry which is preliminary data.</text>
</comment>